<sequence>MSANLMTPSLRTAKRNRSQFVPFLPGVQSQNFAEVSKILAASKRYYGIDGDVPIILAEDETRIKPRVSMWESRRDTLTGFCGMKDAHTCRLGPEVTVGSGEEGYSHIVDSFETNFIGSYARVHECLELLGERTDAHHERTLDTRLYLEVVADYIDIFYCVRLDLLASMEYGEEKVVMGRGHAKQQTIWGKLHPLSADENEPDLADFTGLRIDDEFIAA</sequence>
<dbReference type="EMBL" id="JBJQOH010000003">
    <property type="protein sequence ID" value="KAL3693933.1"/>
    <property type="molecule type" value="Genomic_DNA"/>
</dbReference>
<keyword evidence="2" id="KW-1185">Reference proteome</keyword>
<evidence type="ECO:0000313" key="1">
    <source>
        <dbReference type="EMBL" id="KAL3693933.1"/>
    </source>
</evidence>
<comment type="caution">
    <text evidence="1">The sequence shown here is derived from an EMBL/GenBank/DDBJ whole genome shotgun (WGS) entry which is preliminary data.</text>
</comment>
<organism evidence="1 2">
    <name type="scientific">Riccia sorocarpa</name>
    <dbReference type="NCBI Taxonomy" id="122646"/>
    <lineage>
        <taxon>Eukaryota</taxon>
        <taxon>Viridiplantae</taxon>
        <taxon>Streptophyta</taxon>
        <taxon>Embryophyta</taxon>
        <taxon>Marchantiophyta</taxon>
        <taxon>Marchantiopsida</taxon>
        <taxon>Marchantiidae</taxon>
        <taxon>Marchantiales</taxon>
        <taxon>Ricciaceae</taxon>
        <taxon>Riccia</taxon>
    </lineage>
</organism>
<reference evidence="1 2" key="1">
    <citation type="submission" date="2024-09" db="EMBL/GenBank/DDBJ databases">
        <title>Chromosome-scale assembly of Riccia sorocarpa.</title>
        <authorList>
            <person name="Paukszto L."/>
        </authorList>
    </citation>
    <scope>NUCLEOTIDE SEQUENCE [LARGE SCALE GENOMIC DNA]</scope>
    <source>
        <strain evidence="1">LP-2024</strain>
        <tissue evidence="1">Aerial parts of the thallus</tissue>
    </source>
</reference>
<protein>
    <submittedName>
        <fullName evidence="1">Uncharacterized protein</fullName>
    </submittedName>
</protein>
<gene>
    <name evidence="1" type="ORF">R1sor_007584</name>
</gene>
<accession>A0ABD3HQW4</accession>
<name>A0ABD3HQW4_9MARC</name>
<dbReference type="Proteomes" id="UP001633002">
    <property type="component" value="Unassembled WGS sequence"/>
</dbReference>
<evidence type="ECO:0000313" key="2">
    <source>
        <dbReference type="Proteomes" id="UP001633002"/>
    </source>
</evidence>
<proteinExistence type="predicted"/>
<dbReference type="AlphaFoldDB" id="A0ABD3HQW4"/>